<dbReference type="RefSeq" id="WP_271192143.1">
    <property type="nucleotide sequence ID" value="NZ_CP115667.1"/>
</dbReference>
<evidence type="ECO:0000256" key="3">
    <source>
        <dbReference type="ARBA" id="ARBA00022553"/>
    </source>
</evidence>
<feature type="modified residue" description="O-(pantetheine 4'-phosphoryl)serine" evidence="7">
    <location>
        <position position="34"/>
    </location>
</feature>
<evidence type="ECO:0000256" key="2">
    <source>
        <dbReference type="ARBA" id="ARBA00022516"/>
    </source>
</evidence>
<keyword evidence="5 7" id="KW-0443">Lipid metabolism</keyword>
<evidence type="ECO:0000256" key="6">
    <source>
        <dbReference type="ARBA" id="ARBA00023160"/>
    </source>
</evidence>
<keyword evidence="10" id="KW-1185">Reference proteome</keyword>
<comment type="pathway">
    <text evidence="7">Lipid metabolism; fatty acid biosynthesis.</text>
</comment>
<dbReference type="PROSITE" id="PS00012">
    <property type="entry name" value="PHOSPHOPANTETHEINE"/>
    <property type="match status" value="1"/>
</dbReference>
<dbReference type="Pfam" id="PF00550">
    <property type="entry name" value="PP-binding"/>
    <property type="match status" value="1"/>
</dbReference>
<dbReference type="InterPro" id="IPR006162">
    <property type="entry name" value="Ppantetheine_attach_site"/>
</dbReference>
<evidence type="ECO:0000313" key="9">
    <source>
        <dbReference type="EMBL" id="WBW50618.1"/>
    </source>
</evidence>
<sequence>MRDKILGLIADQFELDIDEIDDEMRIVEDLGADSIDVVELVMSIEDEFSIELDEEHIKELSTVGDIIEYAQELNLEG</sequence>
<evidence type="ECO:0000256" key="4">
    <source>
        <dbReference type="ARBA" id="ARBA00022832"/>
    </source>
</evidence>
<comment type="PTM">
    <text evidence="7">4'-phosphopantetheine is transferred from CoA to a specific serine of apo-ACP by AcpS. This modification is essential for activity because fatty acids are bound in thioester linkage to the sulfhydryl of the prosthetic group.</text>
</comment>
<dbReference type="PANTHER" id="PTHR20863">
    <property type="entry name" value="ACYL CARRIER PROTEIN"/>
    <property type="match status" value="1"/>
</dbReference>
<keyword evidence="7" id="KW-0963">Cytoplasm</keyword>
<evidence type="ECO:0000259" key="8">
    <source>
        <dbReference type="PROSITE" id="PS50075"/>
    </source>
</evidence>
<comment type="function">
    <text evidence="7">Carrier of the growing fatty acid chain in fatty acid biosynthesis.</text>
</comment>
<organism evidence="9 10">
    <name type="scientific">Peptoniphilus equinus</name>
    <dbReference type="NCBI Taxonomy" id="3016343"/>
    <lineage>
        <taxon>Bacteria</taxon>
        <taxon>Bacillati</taxon>
        <taxon>Bacillota</taxon>
        <taxon>Tissierellia</taxon>
        <taxon>Tissierellales</taxon>
        <taxon>Peptoniphilaceae</taxon>
        <taxon>Peptoniphilus</taxon>
    </lineage>
</organism>
<keyword evidence="6 7" id="KW-0275">Fatty acid biosynthesis</keyword>
<feature type="domain" description="Carrier" evidence="8">
    <location>
        <begin position="1"/>
        <end position="74"/>
    </location>
</feature>
<gene>
    <name evidence="7" type="primary">acpP</name>
    <name evidence="9" type="ORF">O6R05_03465</name>
</gene>
<dbReference type="Gene3D" id="1.10.1200.10">
    <property type="entry name" value="ACP-like"/>
    <property type="match status" value="1"/>
</dbReference>
<evidence type="ECO:0000313" key="10">
    <source>
        <dbReference type="Proteomes" id="UP001210339"/>
    </source>
</evidence>
<dbReference type="NCBIfam" id="NF002148">
    <property type="entry name" value="PRK00982.1-2"/>
    <property type="match status" value="1"/>
</dbReference>
<evidence type="ECO:0000256" key="5">
    <source>
        <dbReference type="ARBA" id="ARBA00023098"/>
    </source>
</evidence>
<name>A0ABY7QWL9_9FIRM</name>
<evidence type="ECO:0000256" key="1">
    <source>
        <dbReference type="ARBA" id="ARBA00022450"/>
    </source>
</evidence>
<keyword evidence="3 7" id="KW-0597">Phosphoprotein</keyword>
<dbReference type="InterPro" id="IPR003231">
    <property type="entry name" value="ACP"/>
</dbReference>
<dbReference type="SUPFAM" id="SSF47336">
    <property type="entry name" value="ACP-like"/>
    <property type="match status" value="1"/>
</dbReference>
<dbReference type="Proteomes" id="UP001210339">
    <property type="component" value="Chromosome"/>
</dbReference>
<dbReference type="InterPro" id="IPR009081">
    <property type="entry name" value="PP-bd_ACP"/>
</dbReference>
<reference evidence="9 10" key="1">
    <citation type="submission" date="2023-01" db="EMBL/GenBank/DDBJ databases">
        <authorList>
            <person name="Lee S.H."/>
            <person name="Jung H.S."/>
            <person name="Yun J.U."/>
        </authorList>
    </citation>
    <scope>NUCLEOTIDE SEQUENCE [LARGE SCALE GENOMIC DNA]</scope>
    <source>
        <strain evidence="9 10">CBA3646</strain>
    </source>
</reference>
<dbReference type="HAMAP" id="MF_01217">
    <property type="entry name" value="Acyl_carrier"/>
    <property type="match status" value="1"/>
</dbReference>
<evidence type="ECO:0000256" key="7">
    <source>
        <dbReference type="HAMAP-Rule" id="MF_01217"/>
    </source>
</evidence>
<dbReference type="NCBIfam" id="NF002150">
    <property type="entry name" value="PRK00982.1-4"/>
    <property type="match status" value="1"/>
</dbReference>
<proteinExistence type="inferred from homology"/>
<keyword evidence="4 7" id="KW-0276">Fatty acid metabolism</keyword>
<keyword evidence="2 7" id="KW-0444">Lipid biosynthesis</keyword>
<accession>A0ABY7QWL9</accession>
<dbReference type="InterPro" id="IPR036736">
    <property type="entry name" value="ACP-like_sf"/>
</dbReference>
<protein>
    <recommendedName>
        <fullName evidence="7">Acyl carrier protein</fullName>
        <shortName evidence="7">ACP</shortName>
    </recommendedName>
</protein>
<keyword evidence="1 7" id="KW-0596">Phosphopantetheine</keyword>
<dbReference type="EMBL" id="CP115667">
    <property type="protein sequence ID" value="WBW50618.1"/>
    <property type="molecule type" value="Genomic_DNA"/>
</dbReference>
<comment type="similarity">
    <text evidence="7">Belongs to the acyl carrier protein (ACP) family.</text>
</comment>
<dbReference type="PROSITE" id="PS50075">
    <property type="entry name" value="CARRIER"/>
    <property type="match status" value="1"/>
</dbReference>
<comment type="subcellular location">
    <subcellularLocation>
        <location evidence="7">Cytoplasm</location>
    </subcellularLocation>
</comment>
<dbReference type="PANTHER" id="PTHR20863:SF76">
    <property type="entry name" value="CARRIER DOMAIN-CONTAINING PROTEIN"/>
    <property type="match status" value="1"/>
</dbReference>